<dbReference type="InterPro" id="IPR036938">
    <property type="entry name" value="PAP2/HPO_sf"/>
</dbReference>
<keyword evidence="13" id="KW-1185">Reference proteome</keyword>
<dbReference type="AlphaFoldDB" id="A0AA37WJ16"/>
<comment type="subcellular location">
    <subcellularLocation>
        <location evidence="1">Cell membrane</location>
        <topology evidence="1">Multi-pass membrane protein</topology>
    </subcellularLocation>
</comment>
<gene>
    <name evidence="12" type="ORF">GCM10007852_01080</name>
</gene>
<feature type="transmembrane region" description="Helical" evidence="10">
    <location>
        <begin position="34"/>
        <end position="53"/>
    </location>
</feature>
<comment type="catalytic activity">
    <reaction evidence="9">
        <text>di-trans,octa-cis-undecaprenyl diphosphate + H2O = di-trans,octa-cis-undecaprenyl phosphate + phosphate + H(+)</text>
        <dbReference type="Rhea" id="RHEA:28094"/>
        <dbReference type="ChEBI" id="CHEBI:15377"/>
        <dbReference type="ChEBI" id="CHEBI:15378"/>
        <dbReference type="ChEBI" id="CHEBI:43474"/>
        <dbReference type="ChEBI" id="CHEBI:58405"/>
        <dbReference type="ChEBI" id="CHEBI:60392"/>
        <dbReference type="EC" id="3.6.1.27"/>
    </reaction>
</comment>
<evidence type="ECO:0000259" key="11">
    <source>
        <dbReference type="SMART" id="SM00014"/>
    </source>
</evidence>
<proteinExistence type="predicted"/>
<reference evidence="12" key="1">
    <citation type="journal article" date="2014" name="Int. J. Syst. Evol. Microbiol.">
        <title>Complete genome sequence of Corynebacterium casei LMG S-19264T (=DSM 44701T), isolated from a smear-ripened cheese.</title>
        <authorList>
            <consortium name="US DOE Joint Genome Institute (JGI-PGF)"/>
            <person name="Walter F."/>
            <person name="Albersmeier A."/>
            <person name="Kalinowski J."/>
            <person name="Ruckert C."/>
        </authorList>
    </citation>
    <scope>NUCLEOTIDE SEQUENCE</scope>
    <source>
        <strain evidence="12">NBRC 110023</strain>
    </source>
</reference>
<dbReference type="SMART" id="SM00014">
    <property type="entry name" value="acidPPc"/>
    <property type="match status" value="1"/>
</dbReference>
<dbReference type="EC" id="3.6.1.27" evidence="2"/>
<dbReference type="RefSeq" id="WP_284215527.1">
    <property type="nucleotide sequence ID" value="NZ_BSOT01000002.1"/>
</dbReference>
<protein>
    <recommendedName>
        <fullName evidence="2">undecaprenyl-diphosphate phosphatase</fullName>
        <ecNumber evidence="2">3.6.1.27</ecNumber>
    </recommendedName>
    <alternativeName>
        <fullName evidence="8">Undecaprenyl pyrophosphate phosphatase</fullName>
    </alternativeName>
</protein>
<feature type="transmembrane region" description="Helical" evidence="10">
    <location>
        <begin position="149"/>
        <end position="173"/>
    </location>
</feature>
<evidence type="ECO:0000256" key="8">
    <source>
        <dbReference type="ARBA" id="ARBA00032707"/>
    </source>
</evidence>
<dbReference type="PANTHER" id="PTHR14969:SF62">
    <property type="entry name" value="DECAPRENYLPHOSPHORYL-5-PHOSPHORIBOSE PHOSPHATASE RV3807C-RELATED"/>
    <property type="match status" value="1"/>
</dbReference>
<dbReference type="PANTHER" id="PTHR14969">
    <property type="entry name" value="SPHINGOSINE-1-PHOSPHATE PHOSPHOHYDROLASE"/>
    <property type="match status" value="1"/>
</dbReference>
<evidence type="ECO:0000256" key="10">
    <source>
        <dbReference type="SAM" id="Phobius"/>
    </source>
</evidence>
<evidence type="ECO:0000256" key="7">
    <source>
        <dbReference type="ARBA" id="ARBA00023136"/>
    </source>
</evidence>
<dbReference type="EMBL" id="BSOT01000002">
    <property type="protein sequence ID" value="GLR69200.1"/>
    <property type="molecule type" value="Genomic_DNA"/>
</dbReference>
<evidence type="ECO:0000256" key="6">
    <source>
        <dbReference type="ARBA" id="ARBA00022989"/>
    </source>
</evidence>
<evidence type="ECO:0000256" key="3">
    <source>
        <dbReference type="ARBA" id="ARBA00022475"/>
    </source>
</evidence>
<accession>A0AA37WJ16</accession>
<keyword evidence="3" id="KW-1003">Cell membrane</keyword>
<keyword evidence="4 10" id="KW-0812">Transmembrane</keyword>
<reference evidence="12" key="2">
    <citation type="submission" date="2023-01" db="EMBL/GenBank/DDBJ databases">
        <title>Draft genome sequence of Agaribacter marinus strain NBRC 110023.</title>
        <authorList>
            <person name="Sun Q."/>
            <person name="Mori K."/>
        </authorList>
    </citation>
    <scope>NUCLEOTIDE SEQUENCE</scope>
    <source>
        <strain evidence="12">NBRC 110023</strain>
    </source>
</reference>
<evidence type="ECO:0000313" key="13">
    <source>
        <dbReference type="Proteomes" id="UP001156601"/>
    </source>
</evidence>
<evidence type="ECO:0000313" key="12">
    <source>
        <dbReference type="EMBL" id="GLR69200.1"/>
    </source>
</evidence>
<dbReference type="GO" id="GO:0005886">
    <property type="term" value="C:plasma membrane"/>
    <property type="evidence" value="ECO:0007669"/>
    <property type="project" value="UniProtKB-SubCell"/>
</dbReference>
<evidence type="ECO:0000256" key="9">
    <source>
        <dbReference type="ARBA" id="ARBA00047594"/>
    </source>
</evidence>
<feature type="transmembrane region" description="Helical" evidence="10">
    <location>
        <begin position="114"/>
        <end position="137"/>
    </location>
</feature>
<evidence type="ECO:0000256" key="2">
    <source>
        <dbReference type="ARBA" id="ARBA00012374"/>
    </source>
</evidence>
<feature type="domain" description="Phosphatidic acid phosphatase type 2/haloperoxidase" evidence="11">
    <location>
        <begin position="60"/>
        <end position="170"/>
    </location>
</feature>
<evidence type="ECO:0000256" key="4">
    <source>
        <dbReference type="ARBA" id="ARBA00022692"/>
    </source>
</evidence>
<dbReference type="InterPro" id="IPR000326">
    <property type="entry name" value="PAP2/HPO"/>
</dbReference>
<comment type="caution">
    <text evidence="12">The sequence shown here is derived from an EMBL/GenBank/DDBJ whole genome shotgun (WGS) entry which is preliminary data.</text>
</comment>
<organism evidence="12 13">
    <name type="scientific">Agaribacter marinus</name>
    <dbReference type="NCBI Taxonomy" id="1431249"/>
    <lineage>
        <taxon>Bacteria</taxon>
        <taxon>Pseudomonadati</taxon>
        <taxon>Pseudomonadota</taxon>
        <taxon>Gammaproteobacteria</taxon>
        <taxon>Alteromonadales</taxon>
        <taxon>Alteromonadaceae</taxon>
        <taxon>Agaribacter</taxon>
    </lineage>
</organism>
<keyword evidence="5" id="KW-0378">Hydrolase</keyword>
<sequence>MKRLASLDQQVFEWIAKHTSTYEKKALMSFFKGVSKTGDGHLYFILAAILYYLDKEHGVLFFYTALLAYSFEVPMYLALKHVFKRTRPCDLLLNFKSIVIPSDKFSLPSGHTAAAFLMATIIAHFYPTVGAVAYIWASFVGISRIVLRVHFPLDVIIGMALGVSVANTSINILG</sequence>
<dbReference type="SUPFAM" id="SSF48317">
    <property type="entry name" value="Acid phosphatase/Vanadium-dependent haloperoxidase"/>
    <property type="match status" value="1"/>
</dbReference>
<keyword evidence="6 10" id="KW-1133">Transmembrane helix</keyword>
<dbReference type="GO" id="GO:0050380">
    <property type="term" value="F:undecaprenyl-diphosphatase activity"/>
    <property type="evidence" value="ECO:0007669"/>
    <property type="project" value="UniProtKB-EC"/>
</dbReference>
<keyword evidence="7 10" id="KW-0472">Membrane</keyword>
<feature type="transmembrane region" description="Helical" evidence="10">
    <location>
        <begin position="59"/>
        <end position="79"/>
    </location>
</feature>
<evidence type="ECO:0000256" key="1">
    <source>
        <dbReference type="ARBA" id="ARBA00004651"/>
    </source>
</evidence>
<dbReference type="CDD" id="cd01610">
    <property type="entry name" value="PAP2_like"/>
    <property type="match status" value="1"/>
</dbReference>
<name>A0AA37WJ16_9ALTE</name>
<dbReference type="Gene3D" id="1.20.144.10">
    <property type="entry name" value="Phosphatidic acid phosphatase type 2/haloperoxidase"/>
    <property type="match status" value="1"/>
</dbReference>
<dbReference type="Proteomes" id="UP001156601">
    <property type="component" value="Unassembled WGS sequence"/>
</dbReference>
<dbReference type="Pfam" id="PF01569">
    <property type="entry name" value="PAP2"/>
    <property type="match status" value="1"/>
</dbReference>
<evidence type="ECO:0000256" key="5">
    <source>
        <dbReference type="ARBA" id="ARBA00022801"/>
    </source>
</evidence>